<protein>
    <submittedName>
        <fullName evidence="1">Protein of uncharacterized function (DUF2971)</fullName>
    </submittedName>
</protein>
<accession>A0A378IVR8</accession>
<dbReference type="AlphaFoldDB" id="A0A378IVR8"/>
<dbReference type="InterPro" id="IPR021352">
    <property type="entry name" value="DUF2971"/>
</dbReference>
<sequence>MDYQIPLLYQYRSFDNETETNRSRLEKLLIKNELYFSSPNNFNDPFDCWIAPIVSNNLIFEMLNGDFDEIIIHILQLQHYHFPYYLSQCLRDEVRNRFYITCLSEIKNHPLMLAHYSNNHSGYFIEYNFLTEKKVFEEWRKNISKFLQVNYFPLKEECKIHYPIIKDLQESQAAFDYMLSTKPEDWCYEKEWRIIIDSRIHPNLNDEKGISIKFPSIFINGVYLGAKITKENFDLMKEISQKANIPLYVSKFQEGTFEVLNIEIKK</sequence>
<proteinExistence type="predicted"/>
<organism evidence="1 2">
    <name type="scientific">Legionella feeleii</name>
    <dbReference type="NCBI Taxonomy" id="453"/>
    <lineage>
        <taxon>Bacteria</taxon>
        <taxon>Pseudomonadati</taxon>
        <taxon>Pseudomonadota</taxon>
        <taxon>Gammaproteobacteria</taxon>
        <taxon>Legionellales</taxon>
        <taxon>Legionellaceae</taxon>
        <taxon>Legionella</taxon>
    </lineage>
</organism>
<dbReference type="EMBL" id="UGNY01000001">
    <property type="protein sequence ID" value="STX39010.1"/>
    <property type="molecule type" value="Genomic_DNA"/>
</dbReference>
<reference evidence="1 2" key="1">
    <citation type="submission" date="2018-06" db="EMBL/GenBank/DDBJ databases">
        <authorList>
            <consortium name="Pathogen Informatics"/>
            <person name="Doyle S."/>
        </authorList>
    </citation>
    <scope>NUCLEOTIDE SEQUENCE [LARGE SCALE GENOMIC DNA]</scope>
    <source>
        <strain evidence="1 2">NCTC11978</strain>
    </source>
</reference>
<evidence type="ECO:0000313" key="1">
    <source>
        <dbReference type="EMBL" id="STX39010.1"/>
    </source>
</evidence>
<dbReference type="RefSeq" id="WP_115175617.1">
    <property type="nucleotide sequence ID" value="NZ_UGNY01000001.1"/>
</dbReference>
<name>A0A378IVR8_9GAMM</name>
<dbReference type="Proteomes" id="UP000254033">
    <property type="component" value="Unassembled WGS sequence"/>
</dbReference>
<evidence type="ECO:0000313" key="2">
    <source>
        <dbReference type="Proteomes" id="UP000254033"/>
    </source>
</evidence>
<dbReference type="Pfam" id="PF11185">
    <property type="entry name" value="DUF2971"/>
    <property type="match status" value="1"/>
</dbReference>
<gene>
    <name evidence="1" type="ORF">NCTC11978_02201</name>
</gene>